<reference evidence="1 2" key="1">
    <citation type="submission" date="2015-12" db="EMBL/GenBank/DDBJ databases">
        <title>Genome comparisons provide insights into the role of secondary metabolites in the pathogenic phase of the Photorhabdus life cycle.</title>
        <authorList>
            <person name="Tobias N.J."/>
            <person name="Mishra B."/>
            <person name="Gupta D.K."/>
            <person name="Thines M."/>
            <person name="Stinear T.P."/>
            <person name="Bode H.B."/>
        </authorList>
    </citation>
    <scope>NUCLEOTIDE SEQUENCE [LARGE SCALE GENOMIC DNA]</scope>
    <source>
        <strain evidence="1 2">PB68.1</strain>
    </source>
</reference>
<comment type="caution">
    <text evidence="1">The sequence shown here is derived from an EMBL/GenBank/DDBJ whole genome shotgun (WGS) entry which is preliminary data.</text>
</comment>
<gene>
    <name evidence="1" type="ORF">Ppb6_02809</name>
</gene>
<dbReference type="Proteomes" id="UP000093476">
    <property type="component" value="Unassembled WGS sequence"/>
</dbReference>
<dbReference type="EMBL" id="LOMY01000100">
    <property type="protein sequence ID" value="OCQ52015.1"/>
    <property type="molecule type" value="Genomic_DNA"/>
</dbReference>
<dbReference type="RefSeq" id="WP_065823681.1">
    <property type="nucleotide sequence ID" value="NZ_CAWMQZ010000100.1"/>
</dbReference>
<proteinExistence type="predicted"/>
<dbReference type="AlphaFoldDB" id="A0A1C0U2A2"/>
<name>A0A1C0U2A2_9GAMM</name>
<protein>
    <submittedName>
        <fullName evidence="1">Uncharacterized protein</fullName>
    </submittedName>
</protein>
<accession>A0A1C0U2A2</accession>
<sequence length="81" mass="9275">MKTPELFDPAQGAVEKNCLERQFQQLDYVQVLILDENQLSAIIEKCYYTNNKVGDCQTSVEIPVIKNFKIHAGIFKRNGNI</sequence>
<organism evidence="1 2">
    <name type="scientific">Photorhabdus australis subsp. thailandensis</name>
    <dbReference type="NCBI Taxonomy" id="2805096"/>
    <lineage>
        <taxon>Bacteria</taxon>
        <taxon>Pseudomonadati</taxon>
        <taxon>Pseudomonadota</taxon>
        <taxon>Gammaproteobacteria</taxon>
        <taxon>Enterobacterales</taxon>
        <taxon>Morganellaceae</taxon>
        <taxon>Photorhabdus</taxon>
    </lineage>
</organism>
<evidence type="ECO:0000313" key="2">
    <source>
        <dbReference type="Proteomes" id="UP000093476"/>
    </source>
</evidence>
<keyword evidence="2" id="KW-1185">Reference proteome</keyword>
<evidence type="ECO:0000313" key="1">
    <source>
        <dbReference type="EMBL" id="OCQ52015.1"/>
    </source>
</evidence>